<dbReference type="InterPro" id="IPR044650">
    <property type="entry name" value="SRFR1-like"/>
</dbReference>
<dbReference type="PANTHER" id="PTHR44749">
    <property type="entry name" value="SUPPRESSOR OF RPS4-RLD 1"/>
    <property type="match status" value="1"/>
</dbReference>
<accession>X1UIB4</accession>
<dbReference type="PROSITE" id="PS50005">
    <property type="entry name" value="TPR"/>
    <property type="match status" value="1"/>
</dbReference>
<feature type="non-terminal residue" evidence="3">
    <location>
        <position position="1"/>
    </location>
</feature>
<protein>
    <submittedName>
        <fullName evidence="3">Uncharacterized protein</fullName>
    </submittedName>
</protein>
<dbReference type="InterPro" id="IPR013105">
    <property type="entry name" value="TPR_2"/>
</dbReference>
<evidence type="ECO:0000313" key="3">
    <source>
        <dbReference type="EMBL" id="GAI92099.1"/>
    </source>
</evidence>
<dbReference type="AlphaFoldDB" id="X1UIB4"/>
<dbReference type="SMART" id="SM00028">
    <property type="entry name" value="TPR"/>
    <property type="match status" value="2"/>
</dbReference>
<sequence length="283" mass="32506">LWAEKYSGTLDAVFGIQEKVSRSIVDALKIKLSPDEQQRLIEHPIPNAKAYEYYLKARREIVLASEEALPRALQYLQKGMDIVGENALFNFGIAYIYFQYENIGTKPDGFYLQKAEEYTRKVFELKTESSHGYLLLGLIQYKRGKLQEAVRHLKKALSIDFNDLDTLFWLSLVYLEVGKSSAAAPLIDRLLQLDPFTPIYQLMPGWLHLMDGRFDMALEPCRKGFKMEPGNTGVRFYYALALALNNRISEAYSLIDVMVREVPDDTYSRMGAICKYALQRDKA</sequence>
<organism evidence="3">
    <name type="scientific">marine sediment metagenome</name>
    <dbReference type="NCBI Taxonomy" id="412755"/>
    <lineage>
        <taxon>unclassified sequences</taxon>
        <taxon>metagenomes</taxon>
        <taxon>ecological metagenomes</taxon>
    </lineage>
</organism>
<keyword evidence="2" id="KW-0802">TPR repeat</keyword>
<keyword evidence="1" id="KW-0677">Repeat</keyword>
<gene>
    <name evidence="3" type="ORF">S12H4_28763</name>
</gene>
<proteinExistence type="predicted"/>
<dbReference type="EMBL" id="BARW01016526">
    <property type="protein sequence ID" value="GAI92099.1"/>
    <property type="molecule type" value="Genomic_DNA"/>
</dbReference>
<dbReference type="InterPro" id="IPR011990">
    <property type="entry name" value="TPR-like_helical_dom_sf"/>
</dbReference>
<evidence type="ECO:0000256" key="2">
    <source>
        <dbReference type="ARBA" id="ARBA00022803"/>
    </source>
</evidence>
<feature type="non-terminal residue" evidence="3">
    <location>
        <position position="283"/>
    </location>
</feature>
<dbReference type="SUPFAM" id="SSF48452">
    <property type="entry name" value="TPR-like"/>
    <property type="match status" value="1"/>
</dbReference>
<dbReference type="Gene3D" id="1.25.40.10">
    <property type="entry name" value="Tetratricopeptide repeat domain"/>
    <property type="match status" value="1"/>
</dbReference>
<dbReference type="PANTHER" id="PTHR44749:SF1">
    <property type="entry name" value="TETRATRICOPEPTIDE-LIKE HELICAL DOMAIN-CONTAINING PROTEIN"/>
    <property type="match status" value="1"/>
</dbReference>
<evidence type="ECO:0000256" key="1">
    <source>
        <dbReference type="ARBA" id="ARBA00022737"/>
    </source>
</evidence>
<name>X1UIB4_9ZZZZ</name>
<comment type="caution">
    <text evidence="3">The sequence shown here is derived from an EMBL/GenBank/DDBJ whole genome shotgun (WGS) entry which is preliminary data.</text>
</comment>
<dbReference type="InterPro" id="IPR019734">
    <property type="entry name" value="TPR_rpt"/>
</dbReference>
<dbReference type="GO" id="GO:0045892">
    <property type="term" value="P:negative regulation of DNA-templated transcription"/>
    <property type="evidence" value="ECO:0007669"/>
    <property type="project" value="InterPro"/>
</dbReference>
<dbReference type="Pfam" id="PF13432">
    <property type="entry name" value="TPR_16"/>
    <property type="match status" value="1"/>
</dbReference>
<dbReference type="Pfam" id="PF07719">
    <property type="entry name" value="TPR_2"/>
    <property type="match status" value="1"/>
</dbReference>
<reference evidence="3" key="1">
    <citation type="journal article" date="2014" name="Front. Microbiol.">
        <title>High frequency of phylogenetically diverse reductive dehalogenase-homologous genes in deep subseafloor sedimentary metagenomes.</title>
        <authorList>
            <person name="Kawai M."/>
            <person name="Futagami T."/>
            <person name="Toyoda A."/>
            <person name="Takaki Y."/>
            <person name="Nishi S."/>
            <person name="Hori S."/>
            <person name="Arai W."/>
            <person name="Tsubouchi T."/>
            <person name="Morono Y."/>
            <person name="Uchiyama I."/>
            <person name="Ito T."/>
            <person name="Fujiyama A."/>
            <person name="Inagaki F."/>
            <person name="Takami H."/>
        </authorList>
    </citation>
    <scope>NUCLEOTIDE SEQUENCE</scope>
    <source>
        <strain evidence="3">Expedition CK06-06</strain>
    </source>
</reference>